<dbReference type="AlphaFoldDB" id="A0A1V6S7M2"/>
<keyword evidence="3" id="KW-1185">Reference proteome</keyword>
<dbReference type="Proteomes" id="UP000191342">
    <property type="component" value="Unassembled WGS sequence"/>
</dbReference>
<dbReference type="EMBL" id="MLQL01000099">
    <property type="protein sequence ID" value="OQE09729.1"/>
    <property type="molecule type" value="Genomic_DNA"/>
</dbReference>
<feature type="region of interest" description="Disordered" evidence="1">
    <location>
        <begin position="61"/>
        <end position="101"/>
    </location>
</feature>
<gene>
    <name evidence="2" type="ORF">PENFLA_c099G08860</name>
</gene>
<evidence type="ECO:0000313" key="3">
    <source>
        <dbReference type="Proteomes" id="UP000191342"/>
    </source>
</evidence>
<name>A0A1V6S7M2_9EURO</name>
<sequence length="136" mass="15808">MAPRSEVAWEEWEEKSLLPWLDAHRALPWKAHSHAYSEQYQVDRSVESLRGKKYHILRKQRRIGARPLKHPGHPSHRSRAAAHRSAGPRSTALNQQRGKVRDQAARCHYSALYGVKKHDRRRRFGTMYIVSVQPGS</sequence>
<proteinExistence type="predicted"/>
<feature type="compositionally biased region" description="Basic residues" evidence="1">
    <location>
        <begin position="61"/>
        <end position="82"/>
    </location>
</feature>
<protein>
    <submittedName>
        <fullName evidence="2">Uncharacterized protein</fullName>
    </submittedName>
</protein>
<dbReference type="OrthoDB" id="4265129at2759"/>
<evidence type="ECO:0000313" key="2">
    <source>
        <dbReference type="EMBL" id="OQE09729.1"/>
    </source>
</evidence>
<evidence type="ECO:0000256" key="1">
    <source>
        <dbReference type="SAM" id="MobiDB-lite"/>
    </source>
</evidence>
<comment type="caution">
    <text evidence="2">The sequence shown here is derived from an EMBL/GenBank/DDBJ whole genome shotgun (WGS) entry which is preliminary data.</text>
</comment>
<organism evidence="2 3">
    <name type="scientific">Penicillium flavigenum</name>
    <dbReference type="NCBI Taxonomy" id="254877"/>
    <lineage>
        <taxon>Eukaryota</taxon>
        <taxon>Fungi</taxon>
        <taxon>Dikarya</taxon>
        <taxon>Ascomycota</taxon>
        <taxon>Pezizomycotina</taxon>
        <taxon>Eurotiomycetes</taxon>
        <taxon>Eurotiomycetidae</taxon>
        <taxon>Eurotiales</taxon>
        <taxon>Aspergillaceae</taxon>
        <taxon>Penicillium</taxon>
    </lineage>
</organism>
<accession>A0A1V6S7M2</accession>
<reference evidence="3" key="1">
    <citation type="journal article" date="2017" name="Nat. Microbiol.">
        <title>Global analysis of biosynthetic gene clusters reveals vast potential of secondary metabolite production in Penicillium species.</title>
        <authorList>
            <person name="Nielsen J.C."/>
            <person name="Grijseels S."/>
            <person name="Prigent S."/>
            <person name="Ji B."/>
            <person name="Dainat J."/>
            <person name="Nielsen K.F."/>
            <person name="Frisvad J.C."/>
            <person name="Workman M."/>
            <person name="Nielsen J."/>
        </authorList>
    </citation>
    <scope>NUCLEOTIDE SEQUENCE [LARGE SCALE GENOMIC DNA]</scope>
    <source>
        <strain evidence="3">IBT 14082</strain>
    </source>
</reference>